<evidence type="ECO:0000256" key="5">
    <source>
        <dbReference type="ARBA" id="ARBA00022741"/>
    </source>
</evidence>
<dbReference type="Gene3D" id="3.30.70.890">
    <property type="entry name" value="GHMP kinase, C-terminal domain"/>
    <property type="match status" value="1"/>
</dbReference>
<keyword evidence="4 9" id="KW-0808">Transferase</keyword>
<keyword evidence="7 9" id="KW-0067">ATP-binding</keyword>
<dbReference type="InterPro" id="IPR036554">
    <property type="entry name" value="GHMP_kinase_C_sf"/>
</dbReference>
<dbReference type="GO" id="GO:0019288">
    <property type="term" value="P:isopentenyl diphosphate biosynthetic process, methylerythritol 4-phosphate pathway"/>
    <property type="evidence" value="ECO:0007669"/>
    <property type="project" value="UniProtKB-UniRule"/>
</dbReference>
<evidence type="ECO:0000256" key="8">
    <source>
        <dbReference type="ARBA" id="ARBA00032554"/>
    </source>
</evidence>
<comment type="caution">
    <text evidence="12">The sequence shown here is derived from an EMBL/GenBank/DDBJ whole genome shotgun (WGS) entry which is preliminary data.</text>
</comment>
<dbReference type="InterPro" id="IPR014721">
    <property type="entry name" value="Ribsml_uS5_D2-typ_fold_subgr"/>
</dbReference>
<feature type="domain" description="GHMP kinase C-terminal" evidence="11">
    <location>
        <begin position="199"/>
        <end position="275"/>
    </location>
</feature>
<reference evidence="12" key="2">
    <citation type="submission" date="2021-04" db="EMBL/GenBank/DDBJ databases">
        <authorList>
            <person name="Gilroy R."/>
        </authorList>
    </citation>
    <scope>NUCLEOTIDE SEQUENCE</scope>
    <source>
        <strain evidence="12">ChiHjej8B7-25341</strain>
    </source>
</reference>
<evidence type="ECO:0000256" key="4">
    <source>
        <dbReference type="ARBA" id="ARBA00022679"/>
    </source>
</evidence>
<name>A0A9D2U0T8_9FIRM</name>
<dbReference type="SUPFAM" id="SSF54211">
    <property type="entry name" value="Ribosomal protein S5 domain 2-like"/>
    <property type="match status" value="1"/>
</dbReference>
<evidence type="ECO:0000313" key="13">
    <source>
        <dbReference type="Proteomes" id="UP000823851"/>
    </source>
</evidence>
<keyword evidence="9" id="KW-0414">Isoprene biosynthesis</keyword>
<dbReference type="InterPro" id="IPR020568">
    <property type="entry name" value="Ribosomal_Su5_D2-typ_SF"/>
</dbReference>
<dbReference type="PIRSF" id="PIRSF010376">
    <property type="entry name" value="IspE"/>
    <property type="match status" value="1"/>
</dbReference>
<organism evidence="12 13">
    <name type="scientific">Candidatus Eisenbergiella stercorigallinarum</name>
    <dbReference type="NCBI Taxonomy" id="2838557"/>
    <lineage>
        <taxon>Bacteria</taxon>
        <taxon>Bacillati</taxon>
        <taxon>Bacillota</taxon>
        <taxon>Clostridia</taxon>
        <taxon>Lachnospirales</taxon>
        <taxon>Lachnospiraceae</taxon>
        <taxon>Eisenbergiella</taxon>
    </lineage>
</organism>
<proteinExistence type="inferred from homology"/>
<reference evidence="12" key="1">
    <citation type="journal article" date="2021" name="PeerJ">
        <title>Extensive microbial diversity within the chicken gut microbiome revealed by metagenomics and culture.</title>
        <authorList>
            <person name="Gilroy R."/>
            <person name="Ravi A."/>
            <person name="Getino M."/>
            <person name="Pursley I."/>
            <person name="Horton D.L."/>
            <person name="Alikhan N.F."/>
            <person name="Baker D."/>
            <person name="Gharbi K."/>
            <person name="Hall N."/>
            <person name="Watson M."/>
            <person name="Adriaenssens E.M."/>
            <person name="Foster-Nyarko E."/>
            <person name="Jarju S."/>
            <person name="Secka A."/>
            <person name="Antonio M."/>
            <person name="Oren A."/>
            <person name="Chaudhuri R.R."/>
            <person name="La Ragione R."/>
            <person name="Hildebrand F."/>
            <person name="Pallen M.J."/>
        </authorList>
    </citation>
    <scope>NUCLEOTIDE SEQUENCE</scope>
    <source>
        <strain evidence="12">ChiHjej8B7-25341</strain>
    </source>
</reference>
<comment type="catalytic activity">
    <reaction evidence="9">
        <text>4-CDP-2-C-methyl-D-erythritol + ATP = 4-CDP-2-C-methyl-D-erythritol 2-phosphate + ADP + H(+)</text>
        <dbReference type="Rhea" id="RHEA:18437"/>
        <dbReference type="ChEBI" id="CHEBI:15378"/>
        <dbReference type="ChEBI" id="CHEBI:30616"/>
        <dbReference type="ChEBI" id="CHEBI:57823"/>
        <dbReference type="ChEBI" id="CHEBI:57919"/>
        <dbReference type="ChEBI" id="CHEBI:456216"/>
        <dbReference type="EC" id="2.7.1.148"/>
    </reaction>
</comment>
<evidence type="ECO:0000259" key="11">
    <source>
        <dbReference type="Pfam" id="PF08544"/>
    </source>
</evidence>
<dbReference type="SUPFAM" id="SSF55060">
    <property type="entry name" value="GHMP Kinase, C-terminal domain"/>
    <property type="match status" value="1"/>
</dbReference>
<evidence type="ECO:0000256" key="7">
    <source>
        <dbReference type="ARBA" id="ARBA00022840"/>
    </source>
</evidence>
<dbReference type="EC" id="2.7.1.148" evidence="2 9"/>
<comment type="function">
    <text evidence="9">Catalyzes the phosphorylation of the position 2 hydroxy group of 4-diphosphocytidyl-2C-methyl-D-erythritol.</text>
</comment>
<feature type="active site" evidence="9">
    <location>
        <position position="11"/>
    </location>
</feature>
<dbReference type="InterPro" id="IPR004424">
    <property type="entry name" value="IspE"/>
</dbReference>
<dbReference type="NCBIfam" id="NF011202">
    <property type="entry name" value="PRK14608.1"/>
    <property type="match status" value="1"/>
</dbReference>
<feature type="binding site" evidence="9">
    <location>
        <begin position="95"/>
        <end position="105"/>
    </location>
    <ligand>
        <name>ATP</name>
        <dbReference type="ChEBI" id="CHEBI:30616"/>
    </ligand>
</feature>
<dbReference type="NCBIfam" id="TIGR00154">
    <property type="entry name" value="ispE"/>
    <property type="match status" value="1"/>
</dbReference>
<evidence type="ECO:0000313" key="12">
    <source>
        <dbReference type="EMBL" id="HJD31573.1"/>
    </source>
</evidence>
<dbReference type="PANTHER" id="PTHR43527:SF2">
    <property type="entry name" value="4-DIPHOSPHOCYTIDYL-2-C-METHYL-D-ERYTHRITOL KINASE, CHLOROPLASTIC"/>
    <property type="match status" value="1"/>
</dbReference>
<keyword evidence="5 9" id="KW-0547">Nucleotide-binding</keyword>
<dbReference type="GO" id="GO:0016114">
    <property type="term" value="P:terpenoid biosynthetic process"/>
    <property type="evidence" value="ECO:0007669"/>
    <property type="project" value="UniProtKB-UniRule"/>
</dbReference>
<gene>
    <name evidence="9" type="primary">ispE</name>
    <name evidence="12" type="ORF">H9912_06485</name>
</gene>
<dbReference type="Pfam" id="PF08544">
    <property type="entry name" value="GHMP_kinases_C"/>
    <property type="match status" value="1"/>
</dbReference>
<keyword evidence="6 9" id="KW-0418">Kinase</keyword>
<protein>
    <recommendedName>
        <fullName evidence="3 9">4-diphosphocytidyl-2-C-methyl-D-erythritol kinase</fullName>
        <shortName evidence="9">CMK</shortName>
        <ecNumber evidence="2 9">2.7.1.148</ecNumber>
    </recommendedName>
    <alternativeName>
        <fullName evidence="8 9">4-(cytidine-5'-diphospho)-2-C-methyl-D-erythritol kinase</fullName>
    </alternativeName>
</protein>
<dbReference type="Pfam" id="PF00288">
    <property type="entry name" value="GHMP_kinases_N"/>
    <property type="match status" value="1"/>
</dbReference>
<dbReference type="HAMAP" id="MF_00061">
    <property type="entry name" value="IspE"/>
    <property type="match status" value="1"/>
</dbReference>
<dbReference type="InterPro" id="IPR006204">
    <property type="entry name" value="GHMP_kinase_N_dom"/>
</dbReference>
<dbReference type="PANTHER" id="PTHR43527">
    <property type="entry name" value="4-DIPHOSPHOCYTIDYL-2-C-METHYL-D-ERYTHRITOL KINASE, CHLOROPLASTIC"/>
    <property type="match status" value="1"/>
</dbReference>
<sequence length="294" mass="31868">MDKLTLKAMAKINLGLDVVRRRPDGYHEVRMIMQTVGLYDRLTFEKRKEDTLQLESNMKRLPTDGNNLIIRAAALLKEEFGIREGLLIRLDKRIPVAAGMAGGSTDAAAALTAVNRMFGLGLTAAQLKERAVKIGADVPYCLQGGTALSEGIGEILTALPPAPACHVVVAKPPIHVSTKWVYQNLHLEEVAGHPDIDGMAECIRKGDYPGVAARLSNVLETVTVPRYPVIARIRDFLRENGADGALMSGSGPTVFALFDDRQRAQKALDALRETGLAAQTFLTGLAERTCVEQA</sequence>
<comment type="similarity">
    <text evidence="1 9">Belongs to the GHMP kinase family. IspE subfamily.</text>
</comment>
<dbReference type="AlphaFoldDB" id="A0A9D2U0T8"/>
<evidence type="ECO:0000259" key="10">
    <source>
        <dbReference type="Pfam" id="PF00288"/>
    </source>
</evidence>
<evidence type="ECO:0000256" key="6">
    <source>
        <dbReference type="ARBA" id="ARBA00022777"/>
    </source>
</evidence>
<dbReference type="InterPro" id="IPR013750">
    <property type="entry name" value="GHMP_kinase_C_dom"/>
</dbReference>
<dbReference type="GO" id="GO:0050515">
    <property type="term" value="F:4-(cytidine 5'-diphospho)-2-C-methyl-D-erythritol kinase activity"/>
    <property type="evidence" value="ECO:0007669"/>
    <property type="project" value="UniProtKB-UniRule"/>
</dbReference>
<evidence type="ECO:0000256" key="3">
    <source>
        <dbReference type="ARBA" id="ARBA00017473"/>
    </source>
</evidence>
<dbReference type="GO" id="GO:0005524">
    <property type="term" value="F:ATP binding"/>
    <property type="evidence" value="ECO:0007669"/>
    <property type="project" value="UniProtKB-UniRule"/>
</dbReference>
<feature type="domain" description="GHMP kinase N-terminal" evidence="10">
    <location>
        <begin position="67"/>
        <end position="145"/>
    </location>
</feature>
<feature type="active site" evidence="9">
    <location>
        <position position="137"/>
    </location>
</feature>
<evidence type="ECO:0000256" key="1">
    <source>
        <dbReference type="ARBA" id="ARBA00009684"/>
    </source>
</evidence>
<dbReference type="Gene3D" id="3.30.230.10">
    <property type="match status" value="1"/>
</dbReference>
<accession>A0A9D2U0T8</accession>
<comment type="pathway">
    <text evidence="9">Isoprenoid biosynthesis; isopentenyl diphosphate biosynthesis via DXP pathway; isopentenyl diphosphate from 1-deoxy-D-xylulose 5-phosphate: step 3/6.</text>
</comment>
<evidence type="ECO:0000256" key="9">
    <source>
        <dbReference type="HAMAP-Rule" id="MF_00061"/>
    </source>
</evidence>
<dbReference type="Proteomes" id="UP000823851">
    <property type="component" value="Unassembled WGS sequence"/>
</dbReference>
<evidence type="ECO:0000256" key="2">
    <source>
        <dbReference type="ARBA" id="ARBA00012052"/>
    </source>
</evidence>
<dbReference type="EMBL" id="DWUW01000177">
    <property type="protein sequence ID" value="HJD31573.1"/>
    <property type="molecule type" value="Genomic_DNA"/>
</dbReference>